<evidence type="ECO:0000256" key="5">
    <source>
        <dbReference type="ARBA" id="ARBA00022692"/>
    </source>
</evidence>
<evidence type="ECO:0000256" key="3">
    <source>
        <dbReference type="ARBA" id="ARBA00022448"/>
    </source>
</evidence>
<dbReference type="PANTHER" id="PTHR42823">
    <property type="entry name" value="ATP SYNTHASE SUBUNIT A, CHLOROPLASTIC"/>
    <property type="match status" value="1"/>
</dbReference>
<proteinExistence type="inferred from homology"/>
<accession>A0A382FPS3</accession>
<keyword evidence="3" id="KW-0813">Transport</keyword>
<dbReference type="PROSITE" id="PS00449">
    <property type="entry name" value="ATPASE_A"/>
    <property type="match status" value="1"/>
</dbReference>
<evidence type="ECO:0000256" key="4">
    <source>
        <dbReference type="ARBA" id="ARBA00022547"/>
    </source>
</evidence>
<evidence type="ECO:0000256" key="7">
    <source>
        <dbReference type="ARBA" id="ARBA00022989"/>
    </source>
</evidence>
<keyword evidence="4" id="KW-0138">CF(0)</keyword>
<dbReference type="InterPro" id="IPR000568">
    <property type="entry name" value="ATP_synth_F0_asu"/>
</dbReference>
<protein>
    <recommendedName>
        <fullName evidence="13">F0F1 ATP synthase subunit A</fullName>
    </recommendedName>
</protein>
<sequence>ANIAWLYFIFRYAGPKAILKDWFGNKANKGEVHWGMFYFLGVIFLLVGFIEIVSIAFRPISLSFRLFGNVFGGESLLHSMFEMGNRLGAPAWLSDIMMGVVPLPFYFLEVLIGIVQALVFMLLVSVYIGLICNHGDGEEH</sequence>
<keyword evidence="9 11" id="KW-0472">Membrane</keyword>
<dbReference type="EMBL" id="UINC01050810">
    <property type="protein sequence ID" value="SVB64223.1"/>
    <property type="molecule type" value="Genomic_DNA"/>
</dbReference>
<evidence type="ECO:0000313" key="12">
    <source>
        <dbReference type="EMBL" id="SVB64223.1"/>
    </source>
</evidence>
<dbReference type="InterPro" id="IPR023011">
    <property type="entry name" value="ATP_synth_F0_asu_AS"/>
</dbReference>
<keyword evidence="6" id="KW-0375">Hydrogen ion transport</keyword>
<dbReference type="SUPFAM" id="SSF81336">
    <property type="entry name" value="F1F0 ATP synthase subunit A"/>
    <property type="match status" value="1"/>
</dbReference>
<dbReference type="GO" id="GO:0042777">
    <property type="term" value="P:proton motive force-driven plasma membrane ATP synthesis"/>
    <property type="evidence" value="ECO:0007669"/>
    <property type="project" value="TreeGrafter"/>
</dbReference>
<dbReference type="Gene3D" id="1.20.120.220">
    <property type="entry name" value="ATP synthase, F0 complex, subunit A"/>
    <property type="match status" value="1"/>
</dbReference>
<dbReference type="InterPro" id="IPR035908">
    <property type="entry name" value="F0_ATP_A_sf"/>
</dbReference>
<dbReference type="GO" id="GO:0005886">
    <property type="term" value="C:plasma membrane"/>
    <property type="evidence" value="ECO:0007669"/>
    <property type="project" value="TreeGrafter"/>
</dbReference>
<keyword evidence="5 11" id="KW-0812">Transmembrane</keyword>
<comment type="similarity">
    <text evidence="2">Belongs to the ATPase A chain family.</text>
</comment>
<dbReference type="Pfam" id="PF00119">
    <property type="entry name" value="ATP-synt_A"/>
    <property type="match status" value="1"/>
</dbReference>
<keyword evidence="8" id="KW-0406">Ion transport</keyword>
<gene>
    <name evidence="12" type="ORF">METZ01_LOCUS217077</name>
</gene>
<dbReference type="CDD" id="cd00310">
    <property type="entry name" value="ATP-synt_Fo_a_6"/>
    <property type="match status" value="1"/>
</dbReference>
<evidence type="ECO:0000256" key="8">
    <source>
        <dbReference type="ARBA" id="ARBA00023065"/>
    </source>
</evidence>
<evidence type="ECO:0000256" key="2">
    <source>
        <dbReference type="ARBA" id="ARBA00006810"/>
    </source>
</evidence>
<dbReference type="GO" id="GO:0045259">
    <property type="term" value="C:proton-transporting ATP synthase complex"/>
    <property type="evidence" value="ECO:0007669"/>
    <property type="project" value="UniProtKB-KW"/>
</dbReference>
<feature type="transmembrane region" description="Helical" evidence="11">
    <location>
        <begin position="36"/>
        <end position="57"/>
    </location>
</feature>
<dbReference type="InterPro" id="IPR045082">
    <property type="entry name" value="ATP_syn_F0_a_bact/chloroplast"/>
</dbReference>
<evidence type="ECO:0000256" key="11">
    <source>
        <dbReference type="SAM" id="Phobius"/>
    </source>
</evidence>
<dbReference type="AlphaFoldDB" id="A0A382FPS3"/>
<name>A0A382FPS3_9ZZZZ</name>
<dbReference type="GO" id="GO:0046933">
    <property type="term" value="F:proton-transporting ATP synthase activity, rotational mechanism"/>
    <property type="evidence" value="ECO:0007669"/>
    <property type="project" value="TreeGrafter"/>
</dbReference>
<evidence type="ECO:0000256" key="1">
    <source>
        <dbReference type="ARBA" id="ARBA00004141"/>
    </source>
</evidence>
<keyword evidence="7 11" id="KW-1133">Transmembrane helix</keyword>
<evidence type="ECO:0000256" key="10">
    <source>
        <dbReference type="ARBA" id="ARBA00023310"/>
    </source>
</evidence>
<dbReference type="PANTHER" id="PTHR42823:SF3">
    <property type="entry name" value="ATP SYNTHASE SUBUNIT A, CHLOROPLASTIC"/>
    <property type="match status" value="1"/>
</dbReference>
<keyword evidence="10" id="KW-0066">ATP synthesis</keyword>
<evidence type="ECO:0008006" key="13">
    <source>
        <dbReference type="Google" id="ProtNLM"/>
    </source>
</evidence>
<organism evidence="12">
    <name type="scientific">marine metagenome</name>
    <dbReference type="NCBI Taxonomy" id="408172"/>
    <lineage>
        <taxon>unclassified sequences</taxon>
        <taxon>metagenomes</taxon>
        <taxon>ecological metagenomes</taxon>
    </lineage>
</organism>
<feature type="transmembrane region" description="Helical" evidence="11">
    <location>
        <begin position="113"/>
        <end position="132"/>
    </location>
</feature>
<feature type="non-terminal residue" evidence="12">
    <location>
        <position position="1"/>
    </location>
</feature>
<comment type="subcellular location">
    <subcellularLocation>
        <location evidence="1">Membrane</location>
        <topology evidence="1">Multi-pass membrane protein</topology>
    </subcellularLocation>
</comment>
<reference evidence="12" key="1">
    <citation type="submission" date="2018-05" db="EMBL/GenBank/DDBJ databases">
        <authorList>
            <person name="Lanie J.A."/>
            <person name="Ng W.-L."/>
            <person name="Kazmierczak K.M."/>
            <person name="Andrzejewski T.M."/>
            <person name="Davidsen T.M."/>
            <person name="Wayne K.J."/>
            <person name="Tettelin H."/>
            <person name="Glass J.I."/>
            <person name="Rusch D."/>
            <person name="Podicherti R."/>
            <person name="Tsui H.-C.T."/>
            <person name="Winkler M.E."/>
        </authorList>
    </citation>
    <scope>NUCLEOTIDE SEQUENCE</scope>
</reference>
<evidence type="ECO:0000256" key="6">
    <source>
        <dbReference type="ARBA" id="ARBA00022781"/>
    </source>
</evidence>
<evidence type="ECO:0000256" key="9">
    <source>
        <dbReference type="ARBA" id="ARBA00023136"/>
    </source>
</evidence>